<dbReference type="InterPro" id="IPR016161">
    <property type="entry name" value="Ald_DH/histidinol_DH"/>
</dbReference>
<dbReference type="SUPFAM" id="SSF53720">
    <property type="entry name" value="ALDH-like"/>
    <property type="match status" value="1"/>
</dbReference>
<dbReference type="PANTHER" id="PTHR42991">
    <property type="entry name" value="ALDEHYDE DEHYDROGENASE"/>
    <property type="match status" value="1"/>
</dbReference>
<sequence length="471" mass="51221">MRVNAGRGAPPMLTVVQAFDRAPIVEIESDDAAALERKLQAADRVFRDRDGWLKPHQRITILRKLAALMEGKRDHLAMQIAREGGKPLPDATVETNRAIDGVHNAADELRNFAGREIPMGLSTAAENRWAFTTKEPIGVVAAISAFNHPLNLIVHQVAPAIAVGCPVIVKPATTTPLSCRDFVALVREAGLPEHWCQTFVTEDNALAERLATDSRVAFLSFIGSARVGWSLHSKLAPGARSALEHGGAAPAIVDRSADLDKVIEPIVKGGYYHAGQVCVSTQRIFVHSDIADDFTQKLVTRVDKLRTADPTLKDTEVGPLILPREADRVGQWIEEAVKGGATLATGGKRLSETTLQPAVLLDPAADAKISMLEVFGPVVAVYRYRDLDDAIRQANALPTAFQASIFAQDIDVALRAADRLDASAVMINDPTAFRTDWMPFAGRRESGYGTGGIPYTMRDMTQEKMILMRRS</sequence>
<organism evidence="4 5">
    <name type="scientific">Chelatococcus caeni</name>
    <dbReference type="NCBI Taxonomy" id="1348468"/>
    <lineage>
        <taxon>Bacteria</taxon>
        <taxon>Pseudomonadati</taxon>
        <taxon>Pseudomonadota</taxon>
        <taxon>Alphaproteobacteria</taxon>
        <taxon>Hyphomicrobiales</taxon>
        <taxon>Chelatococcaceae</taxon>
        <taxon>Chelatococcus</taxon>
    </lineage>
</organism>
<gene>
    <name evidence="4" type="ORF">GGR16_002446</name>
</gene>
<reference evidence="4 5" key="1">
    <citation type="submission" date="2020-08" db="EMBL/GenBank/DDBJ databases">
        <title>Genomic Encyclopedia of Type Strains, Phase IV (KMG-IV): sequencing the most valuable type-strain genomes for metagenomic binning, comparative biology and taxonomic classification.</title>
        <authorList>
            <person name="Goeker M."/>
        </authorList>
    </citation>
    <scope>NUCLEOTIDE SEQUENCE [LARGE SCALE GENOMIC DNA]</scope>
    <source>
        <strain evidence="4 5">DSM 103737</strain>
    </source>
</reference>
<comment type="similarity">
    <text evidence="1">Belongs to the aldehyde dehydrogenase family.</text>
</comment>
<dbReference type="Pfam" id="PF00171">
    <property type="entry name" value="Aldedh"/>
    <property type="match status" value="1"/>
</dbReference>
<proteinExistence type="inferred from homology"/>
<dbReference type="Proteomes" id="UP000577362">
    <property type="component" value="Unassembled WGS sequence"/>
</dbReference>
<dbReference type="EMBL" id="JACIEN010000002">
    <property type="protein sequence ID" value="MBB4017417.1"/>
    <property type="molecule type" value="Genomic_DNA"/>
</dbReference>
<dbReference type="InterPro" id="IPR016163">
    <property type="entry name" value="Ald_DH_C"/>
</dbReference>
<dbReference type="CDD" id="cd07148">
    <property type="entry name" value="ALDH_RL0313"/>
    <property type="match status" value="1"/>
</dbReference>
<dbReference type="GO" id="GO:0008911">
    <property type="term" value="F:lactaldehyde dehydrogenase (NAD+) activity"/>
    <property type="evidence" value="ECO:0007669"/>
    <property type="project" value="TreeGrafter"/>
</dbReference>
<evidence type="ECO:0000256" key="2">
    <source>
        <dbReference type="ARBA" id="ARBA00023002"/>
    </source>
</evidence>
<dbReference type="InterPro" id="IPR016162">
    <property type="entry name" value="Ald_DH_N"/>
</dbReference>
<keyword evidence="5" id="KW-1185">Reference proteome</keyword>
<comment type="caution">
    <text evidence="4">The sequence shown here is derived from an EMBL/GenBank/DDBJ whole genome shotgun (WGS) entry which is preliminary data.</text>
</comment>
<dbReference type="Gene3D" id="3.40.605.10">
    <property type="entry name" value="Aldehyde Dehydrogenase, Chain A, domain 1"/>
    <property type="match status" value="1"/>
</dbReference>
<protein>
    <submittedName>
        <fullName evidence="4">Acyl-CoA reductase-like NAD-dependent aldehyde dehydrogenase</fullName>
    </submittedName>
</protein>
<name>A0A840C4U2_9HYPH</name>
<dbReference type="InterPro" id="IPR015590">
    <property type="entry name" value="Aldehyde_DH_dom"/>
</dbReference>
<evidence type="ECO:0000313" key="5">
    <source>
        <dbReference type="Proteomes" id="UP000577362"/>
    </source>
</evidence>
<dbReference type="InterPro" id="IPR051020">
    <property type="entry name" value="ALDH-related_metabolic_enz"/>
</dbReference>
<dbReference type="Gene3D" id="3.40.309.10">
    <property type="entry name" value="Aldehyde Dehydrogenase, Chain A, domain 2"/>
    <property type="match status" value="1"/>
</dbReference>
<evidence type="ECO:0000256" key="1">
    <source>
        <dbReference type="ARBA" id="ARBA00009986"/>
    </source>
</evidence>
<accession>A0A840C4U2</accession>
<keyword evidence="2" id="KW-0560">Oxidoreductase</keyword>
<dbReference type="AlphaFoldDB" id="A0A840C4U2"/>
<evidence type="ECO:0000313" key="4">
    <source>
        <dbReference type="EMBL" id="MBB4017417.1"/>
    </source>
</evidence>
<dbReference type="PANTHER" id="PTHR42991:SF1">
    <property type="entry name" value="ALDEHYDE DEHYDROGENASE"/>
    <property type="match status" value="1"/>
</dbReference>
<feature type="domain" description="Aldehyde dehydrogenase" evidence="3">
    <location>
        <begin position="13"/>
        <end position="466"/>
    </location>
</feature>
<evidence type="ECO:0000259" key="3">
    <source>
        <dbReference type="Pfam" id="PF00171"/>
    </source>
</evidence>